<evidence type="ECO:0000313" key="1">
    <source>
        <dbReference type="EMBL" id="SUN57965.1"/>
    </source>
</evidence>
<organism evidence="1 2">
    <name type="scientific">Streptococcus hyointestinalis</name>
    <dbReference type="NCBI Taxonomy" id="1337"/>
    <lineage>
        <taxon>Bacteria</taxon>
        <taxon>Bacillati</taxon>
        <taxon>Bacillota</taxon>
        <taxon>Bacilli</taxon>
        <taxon>Lactobacillales</taxon>
        <taxon>Streptococcaceae</taxon>
        <taxon>Streptococcus</taxon>
    </lineage>
</organism>
<protein>
    <submittedName>
        <fullName evidence="1">Uncharacterized protein</fullName>
    </submittedName>
</protein>
<keyword evidence="2" id="KW-1185">Reference proteome</keyword>
<dbReference type="Proteomes" id="UP000254924">
    <property type="component" value="Unassembled WGS sequence"/>
</dbReference>
<accession>A0A380JZQ8</accession>
<name>A0A380JZQ8_9STRE</name>
<dbReference type="EMBL" id="UHFN01000002">
    <property type="protein sequence ID" value="SUN57965.1"/>
    <property type="molecule type" value="Genomic_DNA"/>
</dbReference>
<dbReference type="AlphaFoldDB" id="A0A380JZQ8"/>
<sequence length="51" mass="5910">MEMSLANLPMWLSEQGIEEMEWDMKFSKATLKVKVALDIIPLEEVGKNDRN</sequence>
<evidence type="ECO:0000313" key="2">
    <source>
        <dbReference type="Proteomes" id="UP000254924"/>
    </source>
</evidence>
<proteinExistence type="predicted"/>
<gene>
    <name evidence="1" type="ORF">NCTC12224_00037</name>
</gene>
<reference evidence="1 2" key="1">
    <citation type="submission" date="2018-06" db="EMBL/GenBank/DDBJ databases">
        <authorList>
            <consortium name="Pathogen Informatics"/>
            <person name="Doyle S."/>
        </authorList>
    </citation>
    <scope>NUCLEOTIDE SEQUENCE [LARGE SCALE GENOMIC DNA]</scope>
    <source>
        <strain evidence="1 2">NCTC12224</strain>
    </source>
</reference>